<proteinExistence type="predicted"/>
<dbReference type="EMBL" id="RBED01000069">
    <property type="protein sequence ID" value="RNL58393.1"/>
    <property type="molecule type" value="Genomic_DNA"/>
</dbReference>
<sequence>MSEQFCPDNGLYGISYVTVNGSEGMTAGQRFIWQTKSADTAVEAVPSEGALAHVTVTYRCNTRVLWWFEAGAARQATASLWIPGSGPQPDYILEP</sequence>
<gene>
    <name evidence="1" type="ORF">D7003_04285</name>
</gene>
<name>A0A3N0C6R6_9MICC</name>
<dbReference type="Proteomes" id="UP000273807">
    <property type="component" value="Unassembled WGS sequence"/>
</dbReference>
<protein>
    <submittedName>
        <fullName evidence="1">Uncharacterized protein</fullName>
    </submittedName>
</protein>
<comment type="caution">
    <text evidence="1">The sequence shown here is derived from an EMBL/GenBank/DDBJ whole genome shotgun (WGS) entry which is preliminary data.</text>
</comment>
<organism evidence="1 2">
    <name type="scientific">Arthrobacter oryzae</name>
    <dbReference type="NCBI Taxonomy" id="409290"/>
    <lineage>
        <taxon>Bacteria</taxon>
        <taxon>Bacillati</taxon>
        <taxon>Actinomycetota</taxon>
        <taxon>Actinomycetes</taxon>
        <taxon>Micrococcales</taxon>
        <taxon>Micrococcaceae</taxon>
        <taxon>Arthrobacter</taxon>
    </lineage>
</organism>
<dbReference type="OrthoDB" id="9858532at2"/>
<evidence type="ECO:0000313" key="1">
    <source>
        <dbReference type="EMBL" id="RNL58393.1"/>
    </source>
</evidence>
<accession>A0A3N0C6R6</accession>
<evidence type="ECO:0000313" key="2">
    <source>
        <dbReference type="Proteomes" id="UP000273807"/>
    </source>
</evidence>
<reference evidence="1 2" key="1">
    <citation type="submission" date="2018-10" db="EMBL/GenBank/DDBJ databases">
        <title>Genome sequencing of Arthrobacter oryzae TNB02.</title>
        <authorList>
            <person name="Cho Y.-J."/>
            <person name="Cho A."/>
            <person name="Kim O.-S."/>
        </authorList>
    </citation>
    <scope>NUCLEOTIDE SEQUENCE [LARGE SCALE GENOMIC DNA]</scope>
    <source>
        <strain evidence="1 2">TNB02</strain>
    </source>
</reference>
<keyword evidence="2" id="KW-1185">Reference proteome</keyword>
<dbReference type="RefSeq" id="WP_123254233.1">
    <property type="nucleotide sequence ID" value="NZ_RBED01000069.1"/>
</dbReference>
<dbReference type="AlphaFoldDB" id="A0A3N0C6R6"/>